<dbReference type="Proteomes" id="UP000305948">
    <property type="component" value="Unassembled WGS sequence"/>
</dbReference>
<dbReference type="EMBL" id="ML213549">
    <property type="protein sequence ID" value="TFK45261.1"/>
    <property type="molecule type" value="Genomic_DNA"/>
</dbReference>
<dbReference type="AlphaFoldDB" id="A0A5C3MV28"/>
<evidence type="ECO:0000313" key="2">
    <source>
        <dbReference type="Proteomes" id="UP000305948"/>
    </source>
</evidence>
<organism evidence="1 2">
    <name type="scientific">Heliocybe sulcata</name>
    <dbReference type="NCBI Taxonomy" id="5364"/>
    <lineage>
        <taxon>Eukaryota</taxon>
        <taxon>Fungi</taxon>
        <taxon>Dikarya</taxon>
        <taxon>Basidiomycota</taxon>
        <taxon>Agaricomycotina</taxon>
        <taxon>Agaricomycetes</taxon>
        <taxon>Gloeophyllales</taxon>
        <taxon>Gloeophyllaceae</taxon>
        <taxon>Heliocybe</taxon>
    </lineage>
</organism>
<proteinExistence type="predicted"/>
<name>A0A5C3MV28_9AGAM</name>
<dbReference type="OrthoDB" id="2579508at2759"/>
<keyword evidence="2" id="KW-1185">Reference proteome</keyword>
<reference evidence="1 2" key="1">
    <citation type="journal article" date="2019" name="Nat. Ecol. Evol.">
        <title>Megaphylogeny resolves global patterns of mushroom evolution.</title>
        <authorList>
            <person name="Varga T."/>
            <person name="Krizsan K."/>
            <person name="Foldi C."/>
            <person name="Dima B."/>
            <person name="Sanchez-Garcia M."/>
            <person name="Sanchez-Ramirez S."/>
            <person name="Szollosi G.J."/>
            <person name="Szarkandi J.G."/>
            <person name="Papp V."/>
            <person name="Albert L."/>
            <person name="Andreopoulos W."/>
            <person name="Angelini C."/>
            <person name="Antonin V."/>
            <person name="Barry K.W."/>
            <person name="Bougher N.L."/>
            <person name="Buchanan P."/>
            <person name="Buyck B."/>
            <person name="Bense V."/>
            <person name="Catcheside P."/>
            <person name="Chovatia M."/>
            <person name="Cooper J."/>
            <person name="Damon W."/>
            <person name="Desjardin D."/>
            <person name="Finy P."/>
            <person name="Geml J."/>
            <person name="Haridas S."/>
            <person name="Hughes K."/>
            <person name="Justo A."/>
            <person name="Karasinski D."/>
            <person name="Kautmanova I."/>
            <person name="Kiss B."/>
            <person name="Kocsube S."/>
            <person name="Kotiranta H."/>
            <person name="LaButti K.M."/>
            <person name="Lechner B.E."/>
            <person name="Liimatainen K."/>
            <person name="Lipzen A."/>
            <person name="Lukacs Z."/>
            <person name="Mihaltcheva S."/>
            <person name="Morgado L.N."/>
            <person name="Niskanen T."/>
            <person name="Noordeloos M.E."/>
            <person name="Ohm R.A."/>
            <person name="Ortiz-Santana B."/>
            <person name="Ovrebo C."/>
            <person name="Racz N."/>
            <person name="Riley R."/>
            <person name="Savchenko A."/>
            <person name="Shiryaev A."/>
            <person name="Soop K."/>
            <person name="Spirin V."/>
            <person name="Szebenyi C."/>
            <person name="Tomsovsky M."/>
            <person name="Tulloss R.E."/>
            <person name="Uehling J."/>
            <person name="Grigoriev I.V."/>
            <person name="Vagvolgyi C."/>
            <person name="Papp T."/>
            <person name="Martin F.M."/>
            <person name="Miettinen O."/>
            <person name="Hibbett D.S."/>
            <person name="Nagy L.G."/>
        </authorList>
    </citation>
    <scope>NUCLEOTIDE SEQUENCE [LARGE SCALE GENOMIC DNA]</scope>
    <source>
        <strain evidence="1 2">OMC1185</strain>
    </source>
</reference>
<protein>
    <submittedName>
        <fullName evidence="1">Uncharacterized protein</fullName>
    </submittedName>
</protein>
<gene>
    <name evidence="1" type="ORF">OE88DRAFT_1231605</name>
</gene>
<sequence>MCLVRASDLLMHPVYSLAKAWLLPIAFYGTEIQTLDDQGRAKWIEYFRQPPDEGPTGTRLEVVGLTDQQWLVKRTWECFAGLEKEVKAAPDWDMISSSGFFHDGKAWSNAVPGFGNMILSAVLNPIASAIDAAADRKVTTAIVWKPATVYYTFPRPNPLWAVYTLQKGSDLTGKGRHGVAMVFAVTPPCLFGPLNFEEFASDCWFPEWWWCKRKEANEEQDHGNEHLRWSASSRLWCELYDACSRHGCNFFTFTNYELWIFGVFSESRRTALVFHPFVANMQPRDKKEVESGPSIMQMFFTWCQVSRGWAGQWSLPDDSQMIYPWTKRHWA</sequence>
<evidence type="ECO:0000313" key="1">
    <source>
        <dbReference type="EMBL" id="TFK45261.1"/>
    </source>
</evidence>
<accession>A0A5C3MV28</accession>